<keyword evidence="8" id="KW-0547">Nucleotide-binding</keyword>
<keyword evidence="13 14" id="KW-0472">Membrane</keyword>
<evidence type="ECO:0000256" key="6">
    <source>
        <dbReference type="ARBA" id="ARBA00022679"/>
    </source>
</evidence>
<evidence type="ECO:0000256" key="1">
    <source>
        <dbReference type="ARBA" id="ARBA00000085"/>
    </source>
</evidence>
<dbReference type="GO" id="GO:0005886">
    <property type="term" value="C:plasma membrane"/>
    <property type="evidence" value="ECO:0007669"/>
    <property type="project" value="UniProtKB-SubCell"/>
</dbReference>
<sequence>MTLKRRMLISNLIMIVLPFVISSLVGLFAAAMMHDAYWNPVENMFSDRDELVYAQSLLYGEQKPLTDTDPAHAEQREAAVRRLVIQMADLGYHVQYTLNGEEQFNNITPEDDQIGIGILGEEARKLDYITASKGNVHIIKTQWVNGNDVAIIRAINPGKDMEPVHFSFFYTYVSFFLFIMFFFVLITMVIVNTIMYNKSKELILDPLQQISKAAKAIRSGDLTTPVNLKGKQTEELLQVCHDFSDMQTYLKNSMARQAEYEKYRRELLAGISHDLRTPLTSIKGYAEGLLTGIADTQEKQQRYYRAIQTRADDLERLVNNLSLYNHFDTSMFMAKPEICSFSEILQTYIIEEKERFEKDNIVVEWNMETDEDRVYLDKTEFHRIFDNLFNNSVKYRVRPVSHIRLHLEKEDNVLVFLFSDDGPGIVASNTDYIFEAFVRLDAARTHTDQGSGLGLAIVKKIIEAHKGTIRAYNDRGLTICITLPLYKG</sequence>
<evidence type="ECO:0000313" key="17">
    <source>
        <dbReference type="EMBL" id="SDN18548.1"/>
    </source>
</evidence>
<evidence type="ECO:0000256" key="10">
    <source>
        <dbReference type="ARBA" id="ARBA00022840"/>
    </source>
</evidence>
<evidence type="ECO:0000256" key="7">
    <source>
        <dbReference type="ARBA" id="ARBA00022692"/>
    </source>
</evidence>
<evidence type="ECO:0000256" key="9">
    <source>
        <dbReference type="ARBA" id="ARBA00022777"/>
    </source>
</evidence>
<dbReference type="Pfam" id="PF00512">
    <property type="entry name" value="HisKA"/>
    <property type="match status" value="1"/>
</dbReference>
<dbReference type="PANTHER" id="PTHR45528">
    <property type="entry name" value="SENSOR HISTIDINE KINASE CPXA"/>
    <property type="match status" value="1"/>
</dbReference>
<dbReference type="SUPFAM" id="SSF47384">
    <property type="entry name" value="Homodimeric domain of signal transducing histidine kinase"/>
    <property type="match status" value="1"/>
</dbReference>
<dbReference type="GO" id="GO:0000155">
    <property type="term" value="F:phosphorelay sensor kinase activity"/>
    <property type="evidence" value="ECO:0007669"/>
    <property type="project" value="InterPro"/>
</dbReference>
<dbReference type="PROSITE" id="PS50885">
    <property type="entry name" value="HAMP"/>
    <property type="match status" value="1"/>
</dbReference>
<dbReference type="CDD" id="cd00075">
    <property type="entry name" value="HATPase"/>
    <property type="match status" value="1"/>
</dbReference>
<keyword evidence="18" id="KW-1185">Reference proteome</keyword>
<name>A0A1G9ZAP7_9FIRM</name>
<evidence type="ECO:0000256" key="2">
    <source>
        <dbReference type="ARBA" id="ARBA00004651"/>
    </source>
</evidence>
<gene>
    <name evidence="17" type="ORF">SAMN05660299_02275</name>
</gene>
<dbReference type="InterPro" id="IPR050398">
    <property type="entry name" value="HssS/ArlS-like"/>
</dbReference>
<dbReference type="Gene3D" id="3.30.565.10">
    <property type="entry name" value="Histidine kinase-like ATPase, C-terminal domain"/>
    <property type="match status" value="1"/>
</dbReference>
<dbReference type="GO" id="GO:0005524">
    <property type="term" value="F:ATP binding"/>
    <property type="evidence" value="ECO:0007669"/>
    <property type="project" value="UniProtKB-KW"/>
</dbReference>
<reference evidence="17 18" key="1">
    <citation type="submission" date="2016-10" db="EMBL/GenBank/DDBJ databases">
        <authorList>
            <person name="de Groot N.N."/>
        </authorList>
    </citation>
    <scope>NUCLEOTIDE SEQUENCE [LARGE SCALE GENOMIC DNA]</scope>
    <source>
        <strain evidence="17 18">DSM 16981</strain>
    </source>
</reference>
<dbReference type="CDD" id="cd00082">
    <property type="entry name" value="HisKA"/>
    <property type="match status" value="1"/>
</dbReference>
<keyword evidence="6" id="KW-0808">Transferase</keyword>
<evidence type="ECO:0000256" key="11">
    <source>
        <dbReference type="ARBA" id="ARBA00022989"/>
    </source>
</evidence>
<dbReference type="SMART" id="SM00388">
    <property type="entry name" value="HisKA"/>
    <property type="match status" value="1"/>
</dbReference>
<dbReference type="SMART" id="SM00304">
    <property type="entry name" value="HAMP"/>
    <property type="match status" value="1"/>
</dbReference>
<evidence type="ECO:0000313" key="18">
    <source>
        <dbReference type="Proteomes" id="UP000199309"/>
    </source>
</evidence>
<keyword evidence="5" id="KW-0597">Phosphoprotein</keyword>
<evidence type="ECO:0000256" key="8">
    <source>
        <dbReference type="ARBA" id="ARBA00022741"/>
    </source>
</evidence>
<feature type="domain" description="Histidine kinase" evidence="15">
    <location>
        <begin position="270"/>
        <end position="487"/>
    </location>
</feature>
<feature type="domain" description="HAMP" evidence="16">
    <location>
        <begin position="201"/>
        <end position="255"/>
    </location>
</feature>
<dbReference type="OrthoDB" id="9806130at2"/>
<protein>
    <recommendedName>
        <fullName evidence="3">histidine kinase</fullName>
        <ecNumber evidence="3">2.7.13.3</ecNumber>
    </recommendedName>
</protein>
<dbReference type="RefSeq" id="WP_091652012.1">
    <property type="nucleotide sequence ID" value="NZ_FNHQ01000029.1"/>
</dbReference>
<keyword evidence="11 14" id="KW-1133">Transmembrane helix</keyword>
<dbReference type="STRING" id="349095.SAMN05660299_02275"/>
<keyword evidence="10" id="KW-0067">ATP-binding</keyword>
<dbReference type="SMART" id="SM00387">
    <property type="entry name" value="HATPase_c"/>
    <property type="match status" value="1"/>
</dbReference>
<evidence type="ECO:0000259" key="16">
    <source>
        <dbReference type="PROSITE" id="PS50885"/>
    </source>
</evidence>
<keyword evidence="4" id="KW-1003">Cell membrane</keyword>
<evidence type="ECO:0000256" key="12">
    <source>
        <dbReference type="ARBA" id="ARBA00023012"/>
    </source>
</evidence>
<evidence type="ECO:0000256" key="3">
    <source>
        <dbReference type="ARBA" id="ARBA00012438"/>
    </source>
</evidence>
<dbReference type="InterPro" id="IPR004358">
    <property type="entry name" value="Sig_transdc_His_kin-like_C"/>
</dbReference>
<dbReference type="PROSITE" id="PS50109">
    <property type="entry name" value="HIS_KIN"/>
    <property type="match status" value="1"/>
</dbReference>
<dbReference type="Gene3D" id="1.10.287.130">
    <property type="match status" value="1"/>
</dbReference>
<evidence type="ECO:0000256" key="13">
    <source>
        <dbReference type="ARBA" id="ARBA00023136"/>
    </source>
</evidence>
<feature type="transmembrane region" description="Helical" evidence="14">
    <location>
        <begin position="12"/>
        <end position="33"/>
    </location>
</feature>
<dbReference type="InterPro" id="IPR003660">
    <property type="entry name" value="HAMP_dom"/>
</dbReference>
<keyword evidence="7 14" id="KW-0812">Transmembrane</keyword>
<keyword evidence="12" id="KW-0902">Two-component regulatory system</keyword>
<proteinExistence type="predicted"/>
<dbReference type="EC" id="2.7.13.3" evidence="3"/>
<dbReference type="Pfam" id="PF02518">
    <property type="entry name" value="HATPase_c"/>
    <property type="match status" value="1"/>
</dbReference>
<dbReference type="PRINTS" id="PR00344">
    <property type="entry name" value="BCTRLSENSOR"/>
</dbReference>
<dbReference type="AlphaFoldDB" id="A0A1G9ZAP7"/>
<dbReference type="Gene3D" id="6.10.340.10">
    <property type="match status" value="1"/>
</dbReference>
<evidence type="ECO:0000256" key="5">
    <source>
        <dbReference type="ARBA" id="ARBA00022553"/>
    </source>
</evidence>
<evidence type="ECO:0000259" key="15">
    <source>
        <dbReference type="PROSITE" id="PS50109"/>
    </source>
</evidence>
<comment type="catalytic activity">
    <reaction evidence="1">
        <text>ATP + protein L-histidine = ADP + protein N-phospho-L-histidine.</text>
        <dbReference type="EC" id="2.7.13.3"/>
    </reaction>
</comment>
<dbReference type="SUPFAM" id="SSF55874">
    <property type="entry name" value="ATPase domain of HSP90 chaperone/DNA topoisomerase II/histidine kinase"/>
    <property type="match status" value="1"/>
</dbReference>
<evidence type="ECO:0000256" key="4">
    <source>
        <dbReference type="ARBA" id="ARBA00022475"/>
    </source>
</evidence>
<dbReference type="InterPro" id="IPR036890">
    <property type="entry name" value="HATPase_C_sf"/>
</dbReference>
<dbReference type="EMBL" id="FNHQ01000029">
    <property type="protein sequence ID" value="SDN18548.1"/>
    <property type="molecule type" value="Genomic_DNA"/>
</dbReference>
<dbReference type="CDD" id="cd06225">
    <property type="entry name" value="HAMP"/>
    <property type="match status" value="1"/>
</dbReference>
<accession>A0A1G9ZAP7</accession>
<dbReference type="InterPro" id="IPR005467">
    <property type="entry name" value="His_kinase_dom"/>
</dbReference>
<evidence type="ECO:0000256" key="14">
    <source>
        <dbReference type="SAM" id="Phobius"/>
    </source>
</evidence>
<dbReference type="Proteomes" id="UP000199309">
    <property type="component" value="Unassembled WGS sequence"/>
</dbReference>
<comment type="subcellular location">
    <subcellularLocation>
        <location evidence="2">Cell membrane</location>
        <topology evidence="2">Multi-pass membrane protein</topology>
    </subcellularLocation>
</comment>
<dbReference type="InterPro" id="IPR003661">
    <property type="entry name" value="HisK_dim/P_dom"/>
</dbReference>
<organism evidence="17 18">
    <name type="scientific">Megasphaera paucivorans</name>
    <dbReference type="NCBI Taxonomy" id="349095"/>
    <lineage>
        <taxon>Bacteria</taxon>
        <taxon>Bacillati</taxon>
        <taxon>Bacillota</taxon>
        <taxon>Negativicutes</taxon>
        <taxon>Veillonellales</taxon>
        <taxon>Veillonellaceae</taxon>
        <taxon>Megasphaera</taxon>
    </lineage>
</organism>
<dbReference type="PANTHER" id="PTHR45528:SF1">
    <property type="entry name" value="SENSOR HISTIDINE KINASE CPXA"/>
    <property type="match status" value="1"/>
</dbReference>
<dbReference type="InterPro" id="IPR036097">
    <property type="entry name" value="HisK_dim/P_sf"/>
</dbReference>
<feature type="transmembrane region" description="Helical" evidence="14">
    <location>
        <begin position="169"/>
        <end position="191"/>
    </location>
</feature>
<dbReference type="InterPro" id="IPR003594">
    <property type="entry name" value="HATPase_dom"/>
</dbReference>
<keyword evidence="9 17" id="KW-0418">Kinase</keyword>